<dbReference type="Proteomes" id="UP001302329">
    <property type="component" value="Unassembled WGS sequence"/>
</dbReference>
<evidence type="ECO:0000256" key="2">
    <source>
        <dbReference type="ARBA" id="ARBA00022741"/>
    </source>
</evidence>
<dbReference type="Pfam" id="PF00005">
    <property type="entry name" value="ABC_tran"/>
    <property type="match status" value="1"/>
</dbReference>
<dbReference type="PANTHER" id="PTHR43514">
    <property type="entry name" value="ABC TRANSPORTER I FAMILY MEMBER 10"/>
    <property type="match status" value="1"/>
</dbReference>
<accession>A0ABU5SZ27</accession>
<dbReference type="SMART" id="SM00382">
    <property type="entry name" value="AAA"/>
    <property type="match status" value="1"/>
</dbReference>
<dbReference type="InterPro" id="IPR003593">
    <property type="entry name" value="AAA+_ATPase"/>
</dbReference>
<dbReference type="InterPro" id="IPR017871">
    <property type="entry name" value="ABC_transporter-like_CS"/>
</dbReference>
<keyword evidence="3 5" id="KW-0067">ATP-binding</keyword>
<gene>
    <name evidence="5" type="ORF">VB739_14540</name>
</gene>
<keyword evidence="2" id="KW-0547">Nucleotide-binding</keyword>
<sequence length="207" mass="21835">MQNCQLQIPGPGLWMLVGSNGSGKSTLLRLITGLLTPTEGTITCQGRPALVFQNPDHQLLLPSCGSDLQLALPEGLNTGERAARVAAALAQVGLSGLQQRPIHTLSGGQKQRLAIAGALASDAALLLLDEPTALLDPESQNEILELIHQLCHRSASPLTALWITHRLEELQRCDGAARMEAGAIGAWQSGESLRRSLAPLPVGGAER</sequence>
<comment type="caution">
    <text evidence="5">The sequence shown here is derived from an EMBL/GenBank/DDBJ whole genome shotgun (WGS) entry which is preliminary data.</text>
</comment>
<dbReference type="Gene3D" id="3.40.50.300">
    <property type="entry name" value="P-loop containing nucleotide triphosphate hydrolases"/>
    <property type="match status" value="1"/>
</dbReference>
<dbReference type="EMBL" id="JAYGHY010000067">
    <property type="protein sequence ID" value="MEA5443773.1"/>
    <property type="molecule type" value="Genomic_DNA"/>
</dbReference>
<dbReference type="InterPro" id="IPR050334">
    <property type="entry name" value="Molybdenum_import_ModC"/>
</dbReference>
<keyword evidence="1" id="KW-0813">Transport</keyword>
<dbReference type="PROSITE" id="PS50893">
    <property type="entry name" value="ABC_TRANSPORTER_2"/>
    <property type="match status" value="1"/>
</dbReference>
<name>A0ABU5SZ27_9CYAN</name>
<keyword evidence="6" id="KW-1185">Reference proteome</keyword>
<evidence type="ECO:0000313" key="5">
    <source>
        <dbReference type="EMBL" id="MEA5443773.1"/>
    </source>
</evidence>
<evidence type="ECO:0000256" key="1">
    <source>
        <dbReference type="ARBA" id="ARBA00022448"/>
    </source>
</evidence>
<evidence type="ECO:0000259" key="4">
    <source>
        <dbReference type="PROSITE" id="PS50893"/>
    </source>
</evidence>
<dbReference type="SUPFAM" id="SSF52540">
    <property type="entry name" value="P-loop containing nucleoside triphosphate hydrolases"/>
    <property type="match status" value="1"/>
</dbReference>
<dbReference type="GO" id="GO:0005524">
    <property type="term" value="F:ATP binding"/>
    <property type="evidence" value="ECO:0007669"/>
    <property type="project" value="UniProtKB-KW"/>
</dbReference>
<dbReference type="InterPro" id="IPR003439">
    <property type="entry name" value="ABC_transporter-like_ATP-bd"/>
</dbReference>
<dbReference type="InterPro" id="IPR015856">
    <property type="entry name" value="ABC_transpr_CbiO/EcfA_su"/>
</dbReference>
<dbReference type="InterPro" id="IPR027417">
    <property type="entry name" value="P-loop_NTPase"/>
</dbReference>
<dbReference type="PROSITE" id="PS00211">
    <property type="entry name" value="ABC_TRANSPORTER_1"/>
    <property type="match status" value="1"/>
</dbReference>
<organism evidence="5 6">
    <name type="scientific">Cyanobium gracile UHCC 0281</name>
    <dbReference type="NCBI Taxonomy" id="3110309"/>
    <lineage>
        <taxon>Bacteria</taxon>
        <taxon>Bacillati</taxon>
        <taxon>Cyanobacteriota</taxon>
        <taxon>Cyanophyceae</taxon>
        <taxon>Synechococcales</taxon>
        <taxon>Prochlorococcaceae</taxon>
        <taxon>Cyanobium</taxon>
    </lineage>
</organism>
<dbReference type="PANTHER" id="PTHR43514:SF1">
    <property type="entry name" value="SULFATE_THIOSULFATE IMPORT ATP-BINDING PROTEIN CYSA"/>
    <property type="match status" value="1"/>
</dbReference>
<protein>
    <submittedName>
        <fullName evidence="5">ABC transporter ATP-binding protein</fullName>
    </submittedName>
</protein>
<reference evidence="5 6" key="1">
    <citation type="submission" date="2023-12" db="EMBL/GenBank/DDBJ databases">
        <title>Baltic Sea Cyanobacteria.</title>
        <authorList>
            <person name="Delbaje E."/>
            <person name="Fewer D.P."/>
            <person name="Shishido T.K."/>
        </authorList>
    </citation>
    <scope>NUCLEOTIDE SEQUENCE [LARGE SCALE GENOMIC DNA]</scope>
    <source>
        <strain evidence="5 6">UHCC 0281</strain>
    </source>
</reference>
<evidence type="ECO:0000313" key="6">
    <source>
        <dbReference type="Proteomes" id="UP001302329"/>
    </source>
</evidence>
<proteinExistence type="predicted"/>
<dbReference type="CDD" id="cd03225">
    <property type="entry name" value="ABC_cobalt_CbiO_domain1"/>
    <property type="match status" value="1"/>
</dbReference>
<feature type="domain" description="ABC transporter" evidence="4">
    <location>
        <begin position="1"/>
        <end position="206"/>
    </location>
</feature>
<evidence type="ECO:0000256" key="3">
    <source>
        <dbReference type="ARBA" id="ARBA00022840"/>
    </source>
</evidence>